<dbReference type="Proteomes" id="UP000821853">
    <property type="component" value="Chromosome 2"/>
</dbReference>
<evidence type="ECO:0000313" key="5">
    <source>
        <dbReference type="EMBL" id="KAH9366880.1"/>
    </source>
</evidence>
<keyword evidence="6" id="KW-1185">Reference proteome</keyword>
<evidence type="ECO:0000256" key="2">
    <source>
        <dbReference type="ARBA" id="ARBA00022679"/>
    </source>
</evidence>
<dbReference type="Pfam" id="PF19745">
    <property type="entry name" value="FUT8_N_cat"/>
    <property type="match status" value="1"/>
</dbReference>
<dbReference type="AlphaFoldDB" id="A0A9J6FWX0"/>
<evidence type="ECO:0000256" key="3">
    <source>
        <dbReference type="PROSITE-ProRule" id="PRU00992"/>
    </source>
</evidence>
<protein>
    <recommendedName>
        <fullName evidence="4">GT23 domain-containing protein</fullName>
    </recommendedName>
</protein>
<dbReference type="GO" id="GO:0006487">
    <property type="term" value="P:protein N-linked glycosylation"/>
    <property type="evidence" value="ECO:0007669"/>
    <property type="project" value="TreeGrafter"/>
</dbReference>
<dbReference type="PROSITE" id="PS51659">
    <property type="entry name" value="GT23"/>
    <property type="match status" value="1"/>
</dbReference>
<name>A0A9J6FWX0_HAELO</name>
<accession>A0A9J6FWX0</accession>
<evidence type="ECO:0000259" key="4">
    <source>
        <dbReference type="PROSITE" id="PS51659"/>
    </source>
</evidence>
<evidence type="ECO:0000313" key="6">
    <source>
        <dbReference type="Proteomes" id="UP000821853"/>
    </source>
</evidence>
<sequence>MRCRIHIRRTDKSSEAAYHDVEEYMQHAENFFNRLELTKPNVRRRVFIATDIPKVIKEIKRK</sequence>
<evidence type="ECO:0000256" key="1">
    <source>
        <dbReference type="ARBA" id="ARBA00022676"/>
    </source>
</evidence>
<dbReference type="Gene3D" id="3.40.50.11350">
    <property type="match status" value="1"/>
</dbReference>
<keyword evidence="2 3" id="KW-0808">Transferase</keyword>
<dbReference type="VEuPathDB" id="VectorBase:HLOH_051166"/>
<proteinExistence type="inferred from homology"/>
<organism evidence="5 6">
    <name type="scientific">Haemaphysalis longicornis</name>
    <name type="common">Bush tick</name>
    <dbReference type="NCBI Taxonomy" id="44386"/>
    <lineage>
        <taxon>Eukaryota</taxon>
        <taxon>Metazoa</taxon>
        <taxon>Ecdysozoa</taxon>
        <taxon>Arthropoda</taxon>
        <taxon>Chelicerata</taxon>
        <taxon>Arachnida</taxon>
        <taxon>Acari</taxon>
        <taxon>Parasitiformes</taxon>
        <taxon>Ixodida</taxon>
        <taxon>Ixodoidea</taxon>
        <taxon>Ixodidae</taxon>
        <taxon>Haemaphysalinae</taxon>
        <taxon>Haemaphysalis</taxon>
    </lineage>
</organism>
<comment type="similarity">
    <text evidence="3">Belongs to the glycosyltransferase 23 family.</text>
</comment>
<dbReference type="OrthoDB" id="6513101at2759"/>
<keyword evidence="1 3" id="KW-0328">Glycosyltransferase</keyword>
<dbReference type="PANTHER" id="PTHR13132">
    <property type="entry name" value="ALPHA- 1,6 -FUCOSYLTRANSFERASE"/>
    <property type="match status" value="1"/>
</dbReference>
<comment type="caution">
    <text evidence="5">The sequence shown here is derived from an EMBL/GenBank/DDBJ whole genome shotgun (WGS) entry which is preliminary data.</text>
</comment>
<dbReference type="InterPro" id="IPR045573">
    <property type="entry name" value="Fut8_N_cat"/>
</dbReference>
<gene>
    <name evidence="5" type="ORF">HPB48_000250</name>
</gene>
<dbReference type="EMBL" id="JABSTR010000004">
    <property type="protein sequence ID" value="KAH9366880.1"/>
    <property type="molecule type" value="Genomic_DNA"/>
</dbReference>
<feature type="domain" description="GT23" evidence="4">
    <location>
        <begin position="1"/>
        <end position="62"/>
    </location>
</feature>
<dbReference type="InterPro" id="IPR027350">
    <property type="entry name" value="GT23_dom"/>
</dbReference>
<reference evidence="5 6" key="1">
    <citation type="journal article" date="2020" name="Cell">
        <title>Large-Scale Comparative Analyses of Tick Genomes Elucidate Their Genetic Diversity and Vector Capacities.</title>
        <authorList>
            <consortium name="Tick Genome and Microbiome Consortium (TIGMIC)"/>
            <person name="Jia N."/>
            <person name="Wang J."/>
            <person name="Shi W."/>
            <person name="Du L."/>
            <person name="Sun Y."/>
            <person name="Zhan W."/>
            <person name="Jiang J.F."/>
            <person name="Wang Q."/>
            <person name="Zhang B."/>
            <person name="Ji P."/>
            <person name="Bell-Sakyi L."/>
            <person name="Cui X.M."/>
            <person name="Yuan T.T."/>
            <person name="Jiang B.G."/>
            <person name="Yang W.F."/>
            <person name="Lam T.T."/>
            <person name="Chang Q.C."/>
            <person name="Ding S.J."/>
            <person name="Wang X.J."/>
            <person name="Zhu J.G."/>
            <person name="Ruan X.D."/>
            <person name="Zhao L."/>
            <person name="Wei J.T."/>
            <person name="Ye R.Z."/>
            <person name="Que T.C."/>
            <person name="Du C.H."/>
            <person name="Zhou Y.H."/>
            <person name="Cheng J.X."/>
            <person name="Dai P.F."/>
            <person name="Guo W.B."/>
            <person name="Han X.H."/>
            <person name="Huang E.J."/>
            <person name="Li L.F."/>
            <person name="Wei W."/>
            <person name="Gao Y.C."/>
            <person name="Liu J.Z."/>
            <person name="Shao H.Z."/>
            <person name="Wang X."/>
            <person name="Wang C.C."/>
            <person name="Yang T.C."/>
            <person name="Huo Q.B."/>
            <person name="Li W."/>
            <person name="Chen H.Y."/>
            <person name="Chen S.E."/>
            <person name="Zhou L.G."/>
            <person name="Ni X.B."/>
            <person name="Tian J.H."/>
            <person name="Sheng Y."/>
            <person name="Liu T."/>
            <person name="Pan Y.S."/>
            <person name="Xia L.Y."/>
            <person name="Li J."/>
            <person name="Zhao F."/>
            <person name="Cao W.C."/>
        </authorList>
    </citation>
    <scope>NUCLEOTIDE SEQUENCE [LARGE SCALE GENOMIC DNA]</scope>
    <source>
        <strain evidence="5">HaeL-2018</strain>
    </source>
</reference>
<feature type="region of interest" description="Important for donor substrate binding" evidence="3">
    <location>
        <begin position="8"/>
        <end position="9"/>
    </location>
</feature>
<dbReference type="PANTHER" id="PTHR13132:SF29">
    <property type="entry name" value="ALPHA-(1,6)-FUCOSYLTRANSFERASE"/>
    <property type="match status" value="1"/>
</dbReference>
<dbReference type="GO" id="GO:0046921">
    <property type="term" value="F:alpha-(1-&gt;6)-fucosyltransferase activity"/>
    <property type="evidence" value="ECO:0007669"/>
    <property type="project" value="TreeGrafter"/>
</dbReference>